<feature type="domain" description="Glycosyltransferase subfamily 4-like N-terminal" evidence="3">
    <location>
        <begin position="46"/>
        <end position="140"/>
    </location>
</feature>
<proteinExistence type="predicted"/>
<evidence type="ECO:0000259" key="2">
    <source>
        <dbReference type="Pfam" id="PF00534"/>
    </source>
</evidence>
<dbReference type="Gene3D" id="3.40.50.2000">
    <property type="entry name" value="Glycogen Phosphorylase B"/>
    <property type="match status" value="2"/>
</dbReference>
<dbReference type="InterPro" id="IPR001296">
    <property type="entry name" value="Glyco_trans_1"/>
</dbReference>
<reference evidence="5" key="1">
    <citation type="submission" date="2017-04" db="EMBL/GenBank/DDBJ databases">
        <title>Function of individual gut microbiota members based on whole genome sequencing of pure cultures obtained from chicken caecum.</title>
        <authorList>
            <person name="Medvecky M."/>
            <person name="Cejkova D."/>
            <person name="Polansky O."/>
            <person name="Karasova D."/>
            <person name="Kubasova T."/>
            <person name="Cizek A."/>
            <person name="Rychlik I."/>
        </authorList>
    </citation>
    <scope>NUCLEOTIDE SEQUENCE [LARGE SCALE GENOMIC DNA]</scope>
    <source>
        <strain evidence="5">An144</strain>
    </source>
</reference>
<feature type="domain" description="Glycosyl transferase family 1" evidence="2">
    <location>
        <begin position="153"/>
        <end position="315"/>
    </location>
</feature>
<sequence>MIRINMFSSAEKVKGQGVASAYRELINMLEKRFSDTFIIRINNYQTSDISHYHTIDPVFYLSTFLKKTRGVRVGYVHFLPETLKGSIKLFRPIQAIVNWYVTSFYKRMDKLVVVNPSFIEDLVRFGLNREKITYIPNFVSSQTFYPQEAKTKQSFRQELGYQANDFIVLGIGQIQERKGVDDFIQLAIDNPHIQFIWVGGFSFGMITDGYNKYKKIVNEPPANLKFTGIVERDQINDYYNLADLFLLPSFNELFPMSILESFNCHLPVMLRKLDLYDAVIADKYIETRDVNEMHAKLNDYYQHREKLLPYIEKSKQAAQFYSEDHVAQMWYEYYTGLLENKEINELPPL</sequence>
<dbReference type="CDD" id="cd03801">
    <property type="entry name" value="GT4_PimA-like"/>
    <property type="match status" value="1"/>
</dbReference>
<keyword evidence="1 4" id="KW-0808">Transferase</keyword>
<protein>
    <submittedName>
        <fullName evidence="4">Glycosyltransferase</fullName>
    </submittedName>
</protein>
<dbReference type="InterPro" id="IPR028098">
    <property type="entry name" value="Glyco_trans_4-like_N"/>
</dbReference>
<accession>A0A1Y4QXD0</accession>
<dbReference type="PANTHER" id="PTHR46401">
    <property type="entry name" value="GLYCOSYLTRANSFERASE WBBK-RELATED"/>
    <property type="match status" value="1"/>
</dbReference>
<dbReference type="Proteomes" id="UP000196074">
    <property type="component" value="Unassembled WGS sequence"/>
</dbReference>
<dbReference type="AlphaFoldDB" id="A0A1Y4QXD0"/>
<dbReference type="Pfam" id="PF00534">
    <property type="entry name" value="Glycos_transf_1"/>
    <property type="match status" value="1"/>
</dbReference>
<dbReference type="GO" id="GO:0016757">
    <property type="term" value="F:glycosyltransferase activity"/>
    <property type="evidence" value="ECO:0007669"/>
    <property type="project" value="InterPro"/>
</dbReference>
<comment type="caution">
    <text evidence="4">The sequence shown here is derived from an EMBL/GenBank/DDBJ whole genome shotgun (WGS) entry which is preliminary data.</text>
</comment>
<organism evidence="4 5">
    <name type="scientific">Enterococcus cecorum</name>
    <dbReference type="NCBI Taxonomy" id="44008"/>
    <lineage>
        <taxon>Bacteria</taxon>
        <taxon>Bacillati</taxon>
        <taxon>Bacillota</taxon>
        <taxon>Bacilli</taxon>
        <taxon>Lactobacillales</taxon>
        <taxon>Enterococcaceae</taxon>
        <taxon>Enterococcus</taxon>
    </lineage>
</organism>
<evidence type="ECO:0000256" key="1">
    <source>
        <dbReference type="ARBA" id="ARBA00022679"/>
    </source>
</evidence>
<dbReference type="SUPFAM" id="SSF53756">
    <property type="entry name" value="UDP-Glycosyltransferase/glycogen phosphorylase"/>
    <property type="match status" value="1"/>
</dbReference>
<dbReference type="GO" id="GO:0009103">
    <property type="term" value="P:lipopolysaccharide biosynthetic process"/>
    <property type="evidence" value="ECO:0007669"/>
    <property type="project" value="TreeGrafter"/>
</dbReference>
<dbReference type="RefSeq" id="WP_087215328.1">
    <property type="nucleotide sequence ID" value="NZ_JAKYKJ010000099.1"/>
</dbReference>
<dbReference type="EMBL" id="NFLC01000014">
    <property type="protein sequence ID" value="OUQ09959.1"/>
    <property type="molecule type" value="Genomic_DNA"/>
</dbReference>
<evidence type="ECO:0000313" key="5">
    <source>
        <dbReference type="Proteomes" id="UP000196074"/>
    </source>
</evidence>
<dbReference type="PANTHER" id="PTHR46401:SF2">
    <property type="entry name" value="GLYCOSYLTRANSFERASE WBBK-RELATED"/>
    <property type="match status" value="1"/>
</dbReference>
<dbReference type="Pfam" id="PF13439">
    <property type="entry name" value="Glyco_transf_4"/>
    <property type="match status" value="1"/>
</dbReference>
<evidence type="ECO:0000313" key="4">
    <source>
        <dbReference type="EMBL" id="OUQ09959.1"/>
    </source>
</evidence>
<gene>
    <name evidence="4" type="ORF">B5E88_07985</name>
</gene>
<evidence type="ECO:0000259" key="3">
    <source>
        <dbReference type="Pfam" id="PF13439"/>
    </source>
</evidence>
<name>A0A1Y4QXD0_9ENTE</name>